<dbReference type="InterPro" id="IPR007737">
    <property type="entry name" value="Mga_HTH"/>
</dbReference>
<dbReference type="Pfam" id="PF08270">
    <property type="entry name" value="PRD_Mga"/>
    <property type="match status" value="1"/>
</dbReference>
<evidence type="ECO:0000256" key="1">
    <source>
        <dbReference type="ARBA" id="ARBA00023015"/>
    </source>
</evidence>
<proteinExistence type="predicted"/>
<dbReference type="PANTHER" id="PTHR30185">
    <property type="entry name" value="CRYPTIC BETA-GLUCOSIDE BGL OPERON ANTITERMINATOR"/>
    <property type="match status" value="1"/>
</dbReference>
<dbReference type="RefSeq" id="WP_408126552.1">
    <property type="nucleotide sequence ID" value="NZ_JBFNFH010000008.1"/>
</dbReference>
<keyword evidence="2" id="KW-0804">Transcription</keyword>
<evidence type="ECO:0000259" key="4">
    <source>
        <dbReference type="Pfam" id="PF08270"/>
    </source>
</evidence>
<dbReference type="InterPro" id="IPR050661">
    <property type="entry name" value="BglG_antiterminators"/>
</dbReference>
<sequence length="399" mass="47687">MEELANHSYLSVSTTYRIINKFNTISKKYYGFEVDTKNLDFKGDERNIRNFFVQLFKEKYAYNEWPFKKIKRSSFQDMIVEFYNINNAEFVYFLLEVMPLVCAVNFTRIKSKGFVIKNLNKDNIDSDSLQRYINSKPFNDFFNKFNTELNEDNLIELFYNYLGKDFVFTFKEMIEKSKHVQSISTSLLKSLTETDRIRKKLHLNLENLDELIIRIHNGTILYNSNININYIVYNRNDFYVTQIKQVFPTFAKEVEEYTQNLLLQINGVAKHFKINHLTYILITTWKDLIPQLFSKKSRLKTLILSRFNAYHANSIKSQLDLYFKLILDTHLYTENVLNLEHLENIDYELIIADFNPPENMTKPWIYIHENSTMKDYLSISETISLMINKRSLIDNDEEY</sequence>
<evidence type="ECO:0000313" key="5">
    <source>
        <dbReference type="EMBL" id="MFM1524888.1"/>
    </source>
</evidence>
<evidence type="ECO:0000313" key="6">
    <source>
        <dbReference type="Proteomes" id="UP001629536"/>
    </source>
</evidence>
<organism evidence="5 6">
    <name type="scientific">Helcococcus bovis</name>
    <dbReference type="NCBI Taxonomy" id="3153252"/>
    <lineage>
        <taxon>Bacteria</taxon>
        <taxon>Bacillati</taxon>
        <taxon>Bacillota</taxon>
        <taxon>Tissierellia</taxon>
        <taxon>Tissierellales</taxon>
        <taxon>Peptoniphilaceae</taxon>
        <taxon>Helcococcus</taxon>
    </lineage>
</organism>
<gene>
    <name evidence="5" type="ORF">ABGF40_04305</name>
</gene>
<dbReference type="EMBL" id="JBFNFH010000008">
    <property type="protein sequence ID" value="MFM1524888.1"/>
    <property type="molecule type" value="Genomic_DNA"/>
</dbReference>
<evidence type="ECO:0000256" key="2">
    <source>
        <dbReference type="ARBA" id="ARBA00023163"/>
    </source>
</evidence>
<accession>A0ABW9F7C3</accession>
<dbReference type="PANTHER" id="PTHR30185:SF18">
    <property type="entry name" value="TRANSCRIPTIONAL REGULATOR MTLR"/>
    <property type="match status" value="1"/>
</dbReference>
<dbReference type="Proteomes" id="UP001629536">
    <property type="component" value="Unassembled WGS sequence"/>
</dbReference>
<feature type="domain" description="Mga helix-turn-helix" evidence="3">
    <location>
        <begin position="1"/>
        <end position="56"/>
    </location>
</feature>
<keyword evidence="1" id="KW-0805">Transcription regulation</keyword>
<evidence type="ECO:0000259" key="3">
    <source>
        <dbReference type="Pfam" id="PF05043"/>
    </source>
</evidence>
<comment type="caution">
    <text evidence="5">The sequence shown here is derived from an EMBL/GenBank/DDBJ whole genome shotgun (WGS) entry which is preliminary data.</text>
</comment>
<keyword evidence="6" id="KW-1185">Reference proteome</keyword>
<dbReference type="InterPro" id="IPR013236">
    <property type="entry name" value="Mga_PRD_dom"/>
</dbReference>
<protein>
    <submittedName>
        <fullName evidence="5">M protein trans-acting positive regulator PRD domain-containing protein</fullName>
    </submittedName>
</protein>
<feature type="domain" description="M protein trans-acting positive regulator (MGA) PRD" evidence="4">
    <location>
        <begin position="97"/>
        <end position="288"/>
    </location>
</feature>
<dbReference type="Pfam" id="PF05043">
    <property type="entry name" value="Mga"/>
    <property type="match status" value="1"/>
</dbReference>
<name>A0ABW9F7C3_9FIRM</name>
<reference evidence="5 6" key="1">
    <citation type="journal article" date="2024" name="Front. Microbiol.">
        <title>Pangenomic and biochemical analyses of Helcococcus ovis reveal widespread tetracycline resistance and a novel bacterial species, Helcococcus bovis.</title>
        <authorList>
            <person name="Cunha F."/>
            <person name="Zhai Y."/>
            <person name="Casaro S."/>
            <person name="Jones K.L."/>
            <person name="Hernandez M."/>
            <person name="Bisinotto R.S."/>
            <person name="Kariyawasam S."/>
            <person name="Brown M.B."/>
            <person name="Phillips A."/>
            <person name="Jeong K.C."/>
            <person name="Galvao K.N."/>
        </authorList>
    </citation>
    <scope>NUCLEOTIDE SEQUENCE [LARGE SCALE GENOMIC DNA]</scope>
    <source>
        <strain evidence="5 6">KG197</strain>
    </source>
</reference>